<comment type="caution">
    <text evidence="1">The sequence shown here is derived from an EMBL/GenBank/DDBJ whole genome shotgun (WGS) entry which is preliminary data.</text>
</comment>
<reference evidence="1 2" key="1">
    <citation type="submission" date="2016-02" db="EMBL/GenBank/DDBJ databases">
        <title>Genome analysis of coral dinoflagellate symbionts highlights evolutionary adaptations to a symbiotic lifestyle.</title>
        <authorList>
            <person name="Aranda M."/>
            <person name="Li Y."/>
            <person name="Liew Y.J."/>
            <person name="Baumgarten S."/>
            <person name="Simakov O."/>
            <person name="Wilson M."/>
            <person name="Piel J."/>
            <person name="Ashoor H."/>
            <person name="Bougouffa S."/>
            <person name="Bajic V.B."/>
            <person name="Ryu T."/>
            <person name="Ravasi T."/>
            <person name="Bayer T."/>
            <person name="Micklem G."/>
            <person name="Kim H."/>
            <person name="Bhak J."/>
            <person name="Lajeunesse T.C."/>
            <person name="Voolstra C.R."/>
        </authorList>
    </citation>
    <scope>NUCLEOTIDE SEQUENCE [LARGE SCALE GENOMIC DNA]</scope>
    <source>
        <strain evidence="1 2">CCMP2467</strain>
    </source>
</reference>
<gene>
    <name evidence="1" type="ORF">AK812_SmicGene36668</name>
</gene>
<organism evidence="1 2">
    <name type="scientific">Symbiodinium microadriaticum</name>
    <name type="common">Dinoflagellate</name>
    <name type="synonym">Zooxanthella microadriatica</name>
    <dbReference type="NCBI Taxonomy" id="2951"/>
    <lineage>
        <taxon>Eukaryota</taxon>
        <taxon>Sar</taxon>
        <taxon>Alveolata</taxon>
        <taxon>Dinophyceae</taxon>
        <taxon>Suessiales</taxon>
        <taxon>Symbiodiniaceae</taxon>
        <taxon>Symbiodinium</taxon>
    </lineage>
</organism>
<proteinExistence type="predicted"/>
<dbReference type="AlphaFoldDB" id="A0A1Q9CIA7"/>
<sequence length="72" mass="7984">MARCCIASTRPALGIEDLAKSPFEDATVRGESSLEVELPCMEKYVYQRCSDLTERNDLEEAQPSEVPEFNGG</sequence>
<accession>A0A1Q9CIA7</accession>
<keyword evidence="2" id="KW-1185">Reference proteome</keyword>
<name>A0A1Q9CIA7_SYMMI</name>
<dbReference type="Proteomes" id="UP000186817">
    <property type="component" value="Unassembled WGS sequence"/>
</dbReference>
<protein>
    <submittedName>
        <fullName evidence="1">Uncharacterized protein</fullName>
    </submittedName>
</protein>
<dbReference type="EMBL" id="LSRX01001175">
    <property type="protein sequence ID" value="OLP82655.1"/>
    <property type="molecule type" value="Genomic_DNA"/>
</dbReference>
<evidence type="ECO:0000313" key="1">
    <source>
        <dbReference type="EMBL" id="OLP82655.1"/>
    </source>
</evidence>
<evidence type="ECO:0000313" key="2">
    <source>
        <dbReference type="Proteomes" id="UP000186817"/>
    </source>
</evidence>